<dbReference type="Proteomes" id="UP001346869">
    <property type="component" value="Unassembled WGS sequence"/>
</dbReference>
<keyword evidence="4" id="KW-0732">Signal</keyword>
<dbReference type="SUPFAM" id="SSF48726">
    <property type="entry name" value="Immunoglobulin"/>
    <property type="match status" value="1"/>
</dbReference>
<evidence type="ECO:0000256" key="1">
    <source>
        <dbReference type="ARBA" id="ARBA00023319"/>
    </source>
</evidence>
<dbReference type="PANTHER" id="PTHR14334">
    <property type="entry name" value="B-CELL ANTIGEN RECEPTOR COMPLEX-ASSOCIATED PROTEIN"/>
    <property type="match status" value="1"/>
</dbReference>
<keyword evidence="3" id="KW-1133">Transmembrane helix</keyword>
<dbReference type="Pfam" id="PF07686">
    <property type="entry name" value="V-set"/>
    <property type="match status" value="1"/>
</dbReference>
<dbReference type="Gene3D" id="2.60.40.10">
    <property type="entry name" value="Immunoglobulins"/>
    <property type="match status" value="1"/>
</dbReference>
<sequence>MEMWLKRTTLVLLTVAALVVSGKDVILQTQRTEEVPFGSSVTLLCIELKEKHERFRVNWYFNPTGPSLDKARTLPNDISNNSAKSSTVVSNKTKPNTEKNKYTIINATENDTGWYFCNFTDEIPTLTHYKTNGTKLNIMKSKEHTTYPSLSKNTVPSHGPVDVDLVGGFFFHLIVLLVVCFLLRRRNRRSRGEDPIYANTHPVPKKQPSPRPGVPVDDLKKASSTQNLRDPSPGRKHHEDRRRCKP</sequence>
<evidence type="ECO:0000259" key="5">
    <source>
        <dbReference type="PROSITE" id="PS50835"/>
    </source>
</evidence>
<dbReference type="InterPro" id="IPR036179">
    <property type="entry name" value="Ig-like_dom_sf"/>
</dbReference>
<feature type="domain" description="Ig-like" evidence="5">
    <location>
        <begin position="23"/>
        <end position="127"/>
    </location>
</feature>
<evidence type="ECO:0000256" key="3">
    <source>
        <dbReference type="SAM" id="Phobius"/>
    </source>
</evidence>
<feature type="chain" id="PRO_5042948165" description="Ig-like domain-containing protein" evidence="4">
    <location>
        <begin position="23"/>
        <end position="246"/>
    </location>
</feature>
<dbReference type="GO" id="GO:0030183">
    <property type="term" value="P:B cell differentiation"/>
    <property type="evidence" value="ECO:0007669"/>
    <property type="project" value="TreeGrafter"/>
</dbReference>
<feature type="transmembrane region" description="Helical" evidence="3">
    <location>
        <begin position="165"/>
        <end position="183"/>
    </location>
</feature>
<feature type="region of interest" description="Disordered" evidence="2">
    <location>
        <begin position="193"/>
        <end position="246"/>
    </location>
</feature>
<dbReference type="InterPro" id="IPR013106">
    <property type="entry name" value="Ig_V-set"/>
</dbReference>
<evidence type="ECO:0000256" key="4">
    <source>
        <dbReference type="SAM" id="SignalP"/>
    </source>
</evidence>
<dbReference type="EMBL" id="JAUZQC010000006">
    <property type="protein sequence ID" value="KAK5870016.1"/>
    <property type="molecule type" value="Genomic_DNA"/>
</dbReference>
<dbReference type="GO" id="GO:0009897">
    <property type="term" value="C:external side of plasma membrane"/>
    <property type="evidence" value="ECO:0007669"/>
    <property type="project" value="TreeGrafter"/>
</dbReference>
<organism evidence="6 7">
    <name type="scientific">Eleginops maclovinus</name>
    <name type="common">Patagonian blennie</name>
    <name type="synonym">Eleginus maclovinus</name>
    <dbReference type="NCBI Taxonomy" id="56733"/>
    <lineage>
        <taxon>Eukaryota</taxon>
        <taxon>Metazoa</taxon>
        <taxon>Chordata</taxon>
        <taxon>Craniata</taxon>
        <taxon>Vertebrata</taxon>
        <taxon>Euteleostomi</taxon>
        <taxon>Actinopterygii</taxon>
        <taxon>Neopterygii</taxon>
        <taxon>Teleostei</taxon>
        <taxon>Neoteleostei</taxon>
        <taxon>Acanthomorphata</taxon>
        <taxon>Eupercaria</taxon>
        <taxon>Perciformes</taxon>
        <taxon>Notothenioidei</taxon>
        <taxon>Eleginopidae</taxon>
        <taxon>Eleginops</taxon>
    </lineage>
</organism>
<evidence type="ECO:0000313" key="7">
    <source>
        <dbReference type="Proteomes" id="UP001346869"/>
    </source>
</evidence>
<dbReference type="InterPro" id="IPR003599">
    <property type="entry name" value="Ig_sub"/>
</dbReference>
<reference evidence="6 7" key="2">
    <citation type="journal article" date="2023" name="Mol. Biol. Evol.">
        <title>Genomics of Secondarily Temperate Adaptation in the Only Non-Antarctic Icefish.</title>
        <authorList>
            <person name="Rivera-Colon A.G."/>
            <person name="Rayamajhi N."/>
            <person name="Minhas B.F."/>
            <person name="Madrigal G."/>
            <person name="Bilyk K.T."/>
            <person name="Yoon V."/>
            <person name="Hune M."/>
            <person name="Gregory S."/>
            <person name="Cheng C.H.C."/>
            <person name="Catchen J.M."/>
        </authorList>
    </citation>
    <scope>NUCLEOTIDE SEQUENCE [LARGE SCALE GENOMIC DNA]</scope>
    <source>
        <strain evidence="6">JMC-PN-2008</strain>
    </source>
</reference>
<name>A0AAN7XTY0_ELEMC</name>
<gene>
    <name evidence="6" type="ORF">PBY51_024682</name>
</gene>
<reference evidence="6 7" key="1">
    <citation type="journal article" date="2023" name="Genes (Basel)">
        <title>Chromosome-Level Genome Assembly and Circadian Gene Repertoire of the Patagonia Blennie Eleginops maclovinus-The Closest Ancestral Proxy of Antarctic Cryonotothenioids.</title>
        <authorList>
            <person name="Cheng C.C."/>
            <person name="Rivera-Colon A.G."/>
            <person name="Minhas B.F."/>
            <person name="Wilson L."/>
            <person name="Rayamajhi N."/>
            <person name="Vargas-Chacoff L."/>
            <person name="Catchen J.M."/>
        </authorList>
    </citation>
    <scope>NUCLEOTIDE SEQUENCE [LARGE SCALE GENOMIC DNA]</scope>
    <source>
        <strain evidence="6">JMC-PN-2008</strain>
    </source>
</reference>
<keyword evidence="3" id="KW-0472">Membrane</keyword>
<accession>A0AAN7XTY0</accession>
<dbReference type="PROSITE" id="PS50835">
    <property type="entry name" value="IG_LIKE"/>
    <property type="match status" value="1"/>
</dbReference>
<proteinExistence type="predicted"/>
<dbReference type="InterPro" id="IPR007110">
    <property type="entry name" value="Ig-like_dom"/>
</dbReference>
<feature type="region of interest" description="Disordered" evidence="2">
    <location>
        <begin position="71"/>
        <end position="94"/>
    </location>
</feature>
<dbReference type="GO" id="GO:0050853">
    <property type="term" value="P:B cell receptor signaling pathway"/>
    <property type="evidence" value="ECO:0007669"/>
    <property type="project" value="TreeGrafter"/>
</dbReference>
<dbReference type="SMART" id="SM00409">
    <property type="entry name" value="IG"/>
    <property type="match status" value="1"/>
</dbReference>
<keyword evidence="7" id="KW-1185">Reference proteome</keyword>
<dbReference type="GO" id="GO:0019815">
    <property type="term" value="C:B cell receptor complex"/>
    <property type="evidence" value="ECO:0007669"/>
    <property type="project" value="TreeGrafter"/>
</dbReference>
<comment type="caution">
    <text evidence="6">The sequence shown here is derived from an EMBL/GenBank/DDBJ whole genome shotgun (WGS) entry which is preliminary data.</text>
</comment>
<evidence type="ECO:0000313" key="6">
    <source>
        <dbReference type="EMBL" id="KAK5870016.1"/>
    </source>
</evidence>
<dbReference type="AlphaFoldDB" id="A0AAN7XTY0"/>
<keyword evidence="3" id="KW-0812">Transmembrane</keyword>
<keyword evidence="1" id="KW-0393">Immunoglobulin domain</keyword>
<feature type="compositionally biased region" description="Polar residues" evidence="2">
    <location>
        <begin position="76"/>
        <end position="94"/>
    </location>
</feature>
<evidence type="ECO:0000256" key="2">
    <source>
        <dbReference type="SAM" id="MobiDB-lite"/>
    </source>
</evidence>
<feature type="signal peptide" evidence="4">
    <location>
        <begin position="1"/>
        <end position="22"/>
    </location>
</feature>
<dbReference type="InterPro" id="IPR013783">
    <property type="entry name" value="Ig-like_fold"/>
</dbReference>
<feature type="compositionally biased region" description="Basic residues" evidence="2">
    <location>
        <begin position="234"/>
        <end position="246"/>
    </location>
</feature>
<protein>
    <recommendedName>
        <fullName evidence="5">Ig-like domain-containing protein</fullName>
    </recommendedName>
</protein>